<organism evidence="2 3">
    <name type="scientific">Alkalicaulis satelles</name>
    <dbReference type="NCBI Taxonomy" id="2609175"/>
    <lineage>
        <taxon>Bacteria</taxon>
        <taxon>Pseudomonadati</taxon>
        <taxon>Pseudomonadota</taxon>
        <taxon>Alphaproteobacteria</taxon>
        <taxon>Maricaulales</taxon>
        <taxon>Maricaulaceae</taxon>
        <taxon>Alkalicaulis</taxon>
    </lineage>
</organism>
<evidence type="ECO:0000259" key="1">
    <source>
        <dbReference type="Pfam" id="PF18480"/>
    </source>
</evidence>
<dbReference type="InterPro" id="IPR041049">
    <property type="entry name" value="DUF5615"/>
</dbReference>
<dbReference type="EMBL" id="VWOJ01000001">
    <property type="protein sequence ID" value="KAA5804645.1"/>
    <property type="molecule type" value="Genomic_DNA"/>
</dbReference>
<feature type="domain" description="DUF5615" evidence="1">
    <location>
        <begin position="1"/>
        <end position="76"/>
    </location>
</feature>
<dbReference type="Pfam" id="PF18480">
    <property type="entry name" value="DUF5615"/>
    <property type="match status" value="1"/>
</dbReference>
<comment type="caution">
    <text evidence="2">The sequence shown here is derived from an EMBL/GenBank/DDBJ whole genome shotgun (WGS) entry which is preliminary data.</text>
</comment>
<evidence type="ECO:0000313" key="2">
    <source>
        <dbReference type="EMBL" id="KAA5804645.1"/>
    </source>
</evidence>
<reference evidence="2 3" key="1">
    <citation type="submission" date="2019-09" db="EMBL/GenBank/DDBJ databases">
        <authorList>
            <person name="Kevbrin V."/>
            <person name="Grouzdev D.S."/>
        </authorList>
    </citation>
    <scope>NUCLEOTIDE SEQUENCE [LARGE SCALE GENOMIC DNA]</scope>
    <source>
        <strain evidence="2 3">G-192</strain>
    </source>
</reference>
<keyword evidence="3" id="KW-1185">Reference proteome</keyword>
<dbReference type="AlphaFoldDB" id="A0A5M6ZL05"/>
<sequence length="126" mass="14043">MRLFIDECLPPRLARAINAEGLGYAIHPLDQGGRGQRDDEVLARALAEDLVIVTENARDFRKLVGRTTLHPGLIILPNLGYQGARDLLDQAMRFLSANGDPMSVMINHVLEISRDGEIVFYRLPAH</sequence>
<accession>A0A5M6ZL05</accession>
<protein>
    <recommendedName>
        <fullName evidence="1">DUF5615 domain-containing protein</fullName>
    </recommendedName>
</protein>
<evidence type="ECO:0000313" key="3">
    <source>
        <dbReference type="Proteomes" id="UP000325122"/>
    </source>
</evidence>
<gene>
    <name evidence="2" type="ORF">F1654_01160</name>
</gene>
<proteinExistence type="predicted"/>
<name>A0A5M6ZL05_9PROT</name>
<dbReference type="Proteomes" id="UP000325122">
    <property type="component" value="Unassembled WGS sequence"/>
</dbReference>
<dbReference type="RefSeq" id="WP_150021676.1">
    <property type="nucleotide sequence ID" value="NZ_VWOJ01000001.1"/>
</dbReference>